<dbReference type="InterPro" id="IPR016187">
    <property type="entry name" value="CTDL_fold"/>
</dbReference>
<evidence type="ECO:0000256" key="2">
    <source>
        <dbReference type="ARBA" id="ARBA00023004"/>
    </source>
</evidence>
<dbReference type="GO" id="GO:0052699">
    <property type="term" value="P:ergothioneine biosynthetic process"/>
    <property type="evidence" value="ECO:0007669"/>
    <property type="project" value="InterPro"/>
</dbReference>
<dbReference type="InterPro" id="IPR042095">
    <property type="entry name" value="SUMF_sf"/>
</dbReference>
<dbReference type="InterPro" id="IPR017806">
    <property type="entry name" value="EgtB"/>
</dbReference>
<dbReference type="PANTHER" id="PTHR23150:SF36">
    <property type="entry name" value="HERCYNINE OXYGENASE"/>
    <property type="match status" value="1"/>
</dbReference>
<protein>
    <submittedName>
        <fullName evidence="6">Ergothioneine biosynthesis protein EgtB</fullName>
    </submittedName>
</protein>
<keyword evidence="7" id="KW-1185">Reference proteome</keyword>
<dbReference type="AlphaFoldDB" id="A0A516SAL7"/>
<dbReference type="InterPro" id="IPR051043">
    <property type="entry name" value="Sulfatase_Mod_Factor_Kinase"/>
</dbReference>
<dbReference type="InterPro" id="IPR024775">
    <property type="entry name" value="DinB-like"/>
</dbReference>
<feature type="domain" description="DinB-like" evidence="5">
    <location>
        <begin position="34"/>
        <end position="165"/>
    </location>
</feature>
<evidence type="ECO:0000313" key="6">
    <source>
        <dbReference type="EMBL" id="QDQ25088.1"/>
    </source>
</evidence>
<evidence type="ECO:0000259" key="5">
    <source>
        <dbReference type="Pfam" id="PF12867"/>
    </source>
</evidence>
<dbReference type="SUPFAM" id="SSF109854">
    <property type="entry name" value="DinB/YfiT-like putative metalloenzymes"/>
    <property type="match status" value="1"/>
</dbReference>
<feature type="domain" description="Sulfatase-modifying factor enzyme-like" evidence="4">
    <location>
        <begin position="200"/>
        <end position="441"/>
    </location>
</feature>
<organism evidence="6 7">
    <name type="scientific">Chitinimonas arctica</name>
    <dbReference type="NCBI Taxonomy" id="2594795"/>
    <lineage>
        <taxon>Bacteria</taxon>
        <taxon>Pseudomonadati</taxon>
        <taxon>Pseudomonadota</taxon>
        <taxon>Betaproteobacteria</taxon>
        <taxon>Neisseriales</taxon>
        <taxon>Chitinibacteraceae</taxon>
        <taxon>Chitinimonas</taxon>
    </lineage>
</organism>
<evidence type="ECO:0000256" key="3">
    <source>
        <dbReference type="ARBA" id="ARBA00037882"/>
    </source>
</evidence>
<sequence>MVGDAKLLFPLDEQPAHGLVRGAAIRGPAIQSFLAVRKRSEELAEGLSAEDCMVQSMPDASPIKWHLAHTSWFFETFVLAQAGADFRTFDPAYRMLFNSYYNGVGEMHPRSLRGVLSRPGLDEVRRYRAHIDQAIVALLERPCPPEWLALIELGINHEEQHQELILTDLKHHLWCNPLHPVYRAARPVAAHPAMDMQFCEYEGGKTRIGHAGDSFGFDNEQPAHTVWLQPFALGKRLVNNRDYLAFIEDGGYRQPEYWLSEGWERRRSENWQAPLYWQAPESAGQGWRIFTLSGDQPLRLDEPVCHLSYYEADAYARWCGARLPTEAEWEHAAQQAGTAREVFGGFMESGDFHPVPPPVTGAQPSQMFGEVWQWTASAYLPYPGFRTAAGAVGEYNGKFMINQMVLRGASCATPREHFRASYRNFFPPATRWQFAGLRLARDVLG</sequence>
<dbReference type="PANTHER" id="PTHR23150">
    <property type="entry name" value="SULFATASE MODIFYING FACTOR 1, 2"/>
    <property type="match status" value="1"/>
</dbReference>
<evidence type="ECO:0000259" key="4">
    <source>
        <dbReference type="Pfam" id="PF03781"/>
    </source>
</evidence>
<name>A0A516SAL7_9NEIS</name>
<accession>A0A516SAL7</accession>
<dbReference type="Gene3D" id="3.90.1580.10">
    <property type="entry name" value="paralog of FGE (formylglycine-generating enzyme)"/>
    <property type="match status" value="1"/>
</dbReference>
<dbReference type="SUPFAM" id="SSF56436">
    <property type="entry name" value="C-type lectin-like"/>
    <property type="match status" value="1"/>
</dbReference>
<dbReference type="InterPro" id="IPR005532">
    <property type="entry name" value="SUMF_dom"/>
</dbReference>
<dbReference type="Pfam" id="PF03781">
    <property type="entry name" value="FGE-sulfatase"/>
    <property type="match status" value="1"/>
</dbReference>
<gene>
    <name evidence="6" type="ORF">FNU76_01255</name>
</gene>
<keyword evidence="1" id="KW-0560">Oxidoreductase</keyword>
<comment type="pathway">
    <text evidence="3">Amino-acid biosynthesis; ergothioneine biosynthesis.</text>
</comment>
<evidence type="ECO:0000256" key="1">
    <source>
        <dbReference type="ARBA" id="ARBA00023002"/>
    </source>
</evidence>
<dbReference type="OrthoDB" id="9768004at2"/>
<evidence type="ECO:0000313" key="7">
    <source>
        <dbReference type="Proteomes" id="UP000317550"/>
    </source>
</evidence>
<dbReference type="RefSeq" id="WP_143856013.1">
    <property type="nucleotide sequence ID" value="NZ_CP041730.1"/>
</dbReference>
<dbReference type="Pfam" id="PF12867">
    <property type="entry name" value="DinB_2"/>
    <property type="match status" value="1"/>
</dbReference>
<dbReference type="EMBL" id="CP041730">
    <property type="protein sequence ID" value="QDQ25088.1"/>
    <property type="molecule type" value="Genomic_DNA"/>
</dbReference>
<dbReference type="NCBIfam" id="TIGR03440">
    <property type="entry name" value="egtB_TIGR03440"/>
    <property type="match status" value="1"/>
</dbReference>
<dbReference type="KEGG" id="cari:FNU76_01255"/>
<dbReference type="InterPro" id="IPR034660">
    <property type="entry name" value="DinB/YfiT-like"/>
</dbReference>
<keyword evidence="2" id="KW-0408">Iron</keyword>
<reference evidence="7" key="1">
    <citation type="submission" date="2019-07" db="EMBL/GenBank/DDBJ databases">
        <title>Chitinimonas sp. nov., isolated from Ny-Alesund, arctica soil.</title>
        <authorList>
            <person name="Xu Q."/>
            <person name="Peng F."/>
        </authorList>
    </citation>
    <scope>NUCLEOTIDE SEQUENCE [LARGE SCALE GENOMIC DNA]</scope>
    <source>
        <strain evidence="7">R3-44</strain>
    </source>
</reference>
<proteinExistence type="predicted"/>
<dbReference type="Proteomes" id="UP000317550">
    <property type="component" value="Chromosome"/>
</dbReference>